<accession>A0A2P6MGF0</accession>
<keyword evidence="1" id="KW-1133">Transmembrane helix</keyword>
<protein>
    <submittedName>
        <fullName evidence="2">Uncharacterized protein</fullName>
    </submittedName>
</protein>
<gene>
    <name evidence="2" type="ORF">C6I21_09355</name>
</gene>
<evidence type="ECO:0000313" key="2">
    <source>
        <dbReference type="EMBL" id="PRO65359.1"/>
    </source>
</evidence>
<dbReference type="Proteomes" id="UP000243650">
    <property type="component" value="Unassembled WGS sequence"/>
</dbReference>
<comment type="caution">
    <text evidence="2">The sequence shown here is derived from an EMBL/GenBank/DDBJ whole genome shotgun (WGS) entry which is preliminary data.</text>
</comment>
<dbReference type="RefSeq" id="WP_105959198.1">
    <property type="nucleotide sequence ID" value="NZ_PVNS01000008.1"/>
</dbReference>
<reference evidence="2 3" key="1">
    <citation type="submission" date="2018-03" db="EMBL/GenBank/DDBJ databases">
        <title>Bacillus urumqiensis sp. nov., a moderately haloalkaliphilic bacterium isolated from a salt lake.</title>
        <authorList>
            <person name="Zhao B."/>
            <person name="Liao Z."/>
        </authorList>
    </citation>
    <scope>NUCLEOTIDE SEQUENCE [LARGE SCALE GENOMIC DNA]</scope>
    <source>
        <strain evidence="2 3">BZ-SZ-XJ18</strain>
    </source>
</reference>
<feature type="transmembrane region" description="Helical" evidence="1">
    <location>
        <begin position="59"/>
        <end position="81"/>
    </location>
</feature>
<dbReference type="AlphaFoldDB" id="A0A2P6MGF0"/>
<evidence type="ECO:0000256" key="1">
    <source>
        <dbReference type="SAM" id="Phobius"/>
    </source>
</evidence>
<dbReference type="EMBL" id="PVNS01000008">
    <property type="protein sequence ID" value="PRO65359.1"/>
    <property type="molecule type" value="Genomic_DNA"/>
</dbReference>
<proteinExistence type="predicted"/>
<name>A0A2P6MGF0_ALKUR</name>
<feature type="transmembrane region" description="Helical" evidence="1">
    <location>
        <begin position="33"/>
        <end position="53"/>
    </location>
</feature>
<dbReference type="OrthoDB" id="9950117at2"/>
<sequence length="95" mass="10667">MTSLFLVLFVMPLLSFLVGIGGGYTLRSMSVKLLALPLSMVMLHLIMIFTVLGMSYAHWLIAVVMMAGIMMVPATVIGEFLQRKYPIHLPAWLRR</sequence>
<keyword evidence="1" id="KW-0472">Membrane</keyword>
<keyword evidence="3" id="KW-1185">Reference proteome</keyword>
<keyword evidence="1" id="KW-0812">Transmembrane</keyword>
<organism evidence="2 3">
    <name type="scientific">Alkalicoccus urumqiensis</name>
    <name type="common">Bacillus urumqiensis</name>
    <dbReference type="NCBI Taxonomy" id="1548213"/>
    <lineage>
        <taxon>Bacteria</taxon>
        <taxon>Bacillati</taxon>
        <taxon>Bacillota</taxon>
        <taxon>Bacilli</taxon>
        <taxon>Bacillales</taxon>
        <taxon>Bacillaceae</taxon>
        <taxon>Alkalicoccus</taxon>
    </lineage>
</organism>
<feature type="transmembrane region" description="Helical" evidence="1">
    <location>
        <begin position="6"/>
        <end position="26"/>
    </location>
</feature>
<evidence type="ECO:0000313" key="3">
    <source>
        <dbReference type="Proteomes" id="UP000243650"/>
    </source>
</evidence>